<protein>
    <recommendedName>
        <fullName evidence="19">TonB-dependent receptor</fullName>
    </recommendedName>
</protein>
<organism evidence="17 18">
    <name type="scientific">Alteromonas australica</name>
    <dbReference type="NCBI Taxonomy" id="589873"/>
    <lineage>
        <taxon>Bacteria</taxon>
        <taxon>Pseudomonadati</taxon>
        <taxon>Pseudomonadota</taxon>
        <taxon>Gammaproteobacteria</taxon>
        <taxon>Alteromonadales</taxon>
        <taxon>Alteromonadaceae</taxon>
        <taxon>Alteromonas/Salinimonas group</taxon>
        <taxon>Alteromonas</taxon>
    </lineage>
</organism>
<keyword evidence="4" id="KW-0410">Iron transport</keyword>
<keyword evidence="7" id="KW-0408">Iron</keyword>
<evidence type="ECO:0000256" key="3">
    <source>
        <dbReference type="ARBA" id="ARBA00022452"/>
    </source>
</evidence>
<evidence type="ECO:0000256" key="14">
    <source>
        <dbReference type="SAM" id="Phobius"/>
    </source>
</evidence>
<keyword evidence="5 12" id="KW-0812">Transmembrane</keyword>
<evidence type="ECO:0000256" key="10">
    <source>
        <dbReference type="ARBA" id="ARBA00023136"/>
    </source>
</evidence>
<evidence type="ECO:0000256" key="13">
    <source>
        <dbReference type="RuleBase" id="RU003357"/>
    </source>
</evidence>
<dbReference type="Pfam" id="PF07715">
    <property type="entry name" value="Plug"/>
    <property type="match status" value="1"/>
</dbReference>
<evidence type="ECO:0000256" key="4">
    <source>
        <dbReference type="ARBA" id="ARBA00022496"/>
    </source>
</evidence>
<evidence type="ECO:0000256" key="11">
    <source>
        <dbReference type="ARBA" id="ARBA00023237"/>
    </source>
</evidence>
<dbReference type="GO" id="GO:0015344">
    <property type="term" value="F:siderophore uptake transmembrane transporter activity"/>
    <property type="evidence" value="ECO:0007669"/>
    <property type="project" value="TreeGrafter"/>
</dbReference>
<evidence type="ECO:0000259" key="16">
    <source>
        <dbReference type="Pfam" id="PF07715"/>
    </source>
</evidence>
<evidence type="ECO:0000256" key="7">
    <source>
        <dbReference type="ARBA" id="ARBA00023004"/>
    </source>
</evidence>
<dbReference type="Proteomes" id="UP000264779">
    <property type="component" value="Unassembled WGS sequence"/>
</dbReference>
<feature type="domain" description="TonB-dependent receptor plug" evidence="16">
    <location>
        <begin position="85"/>
        <end position="198"/>
    </location>
</feature>
<keyword evidence="2 12" id="KW-0813">Transport</keyword>
<evidence type="ECO:0008006" key="19">
    <source>
        <dbReference type="Google" id="ProtNLM"/>
    </source>
</evidence>
<dbReference type="EMBL" id="DONK01000277">
    <property type="protein sequence ID" value="HBU53144.1"/>
    <property type="molecule type" value="Genomic_DNA"/>
</dbReference>
<keyword evidence="8" id="KW-0406">Ion transport</keyword>
<dbReference type="PANTHER" id="PTHR32552:SF89">
    <property type="entry name" value="CATECHOLATE SIDEROPHORE RECEPTOR FIU"/>
    <property type="match status" value="1"/>
</dbReference>
<gene>
    <name evidence="17" type="ORF">DEB45_17980</name>
</gene>
<keyword evidence="9 13" id="KW-0798">TonB box</keyword>
<comment type="caution">
    <text evidence="17">The sequence shown here is derived from an EMBL/GenBank/DDBJ whole genome shotgun (WGS) entry which is preliminary data.</text>
</comment>
<evidence type="ECO:0000256" key="9">
    <source>
        <dbReference type="ARBA" id="ARBA00023077"/>
    </source>
</evidence>
<evidence type="ECO:0000256" key="12">
    <source>
        <dbReference type="PROSITE-ProRule" id="PRU01360"/>
    </source>
</evidence>
<evidence type="ECO:0000256" key="2">
    <source>
        <dbReference type="ARBA" id="ARBA00022448"/>
    </source>
</evidence>
<dbReference type="AlphaFoldDB" id="A0A358E3N4"/>
<dbReference type="InterPro" id="IPR036942">
    <property type="entry name" value="Beta-barrel_TonB_sf"/>
</dbReference>
<evidence type="ECO:0000256" key="5">
    <source>
        <dbReference type="ARBA" id="ARBA00022692"/>
    </source>
</evidence>
<keyword evidence="3 12" id="KW-1134">Transmembrane beta strand</keyword>
<dbReference type="InterPro" id="IPR012910">
    <property type="entry name" value="Plug_dom"/>
</dbReference>
<dbReference type="PROSITE" id="PS52016">
    <property type="entry name" value="TONB_DEPENDENT_REC_3"/>
    <property type="match status" value="1"/>
</dbReference>
<comment type="similarity">
    <text evidence="12 13">Belongs to the TonB-dependent receptor family.</text>
</comment>
<keyword evidence="14" id="KW-1133">Transmembrane helix</keyword>
<evidence type="ECO:0000256" key="1">
    <source>
        <dbReference type="ARBA" id="ARBA00004571"/>
    </source>
</evidence>
<comment type="subcellular location">
    <subcellularLocation>
        <location evidence="1 12">Cell outer membrane</location>
        <topology evidence="1 12">Multi-pass membrane protein</topology>
    </subcellularLocation>
</comment>
<keyword evidence="10 12" id="KW-0472">Membrane</keyword>
<dbReference type="InterPro" id="IPR039426">
    <property type="entry name" value="TonB-dep_rcpt-like"/>
</dbReference>
<dbReference type="Gene3D" id="2.170.130.10">
    <property type="entry name" value="TonB-dependent receptor, plug domain"/>
    <property type="match status" value="1"/>
</dbReference>
<evidence type="ECO:0000313" key="18">
    <source>
        <dbReference type="Proteomes" id="UP000264779"/>
    </source>
</evidence>
<evidence type="ECO:0000256" key="8">
    <source>
        <dbReference type="ARBA" id="ARBA00023065"/>
    </source>
</evidence>
<sequence length="920" mass="100358">MIISRHIQPLTLIIKTLIVLVIAHLLRWRGYMNINISNKKLNFLTLSICLALSGAEVAAQERDKVEEVEQIIVTGVFKSSAEDGSAVAITSIDEDQLLKSAAVSTADLLKDVPGVFVNSALGEIRNIVYSRGISANSLDGNNGYFYVSMQEDGLPVQNALLTNFGPDYFSRVDLMTKRVEAVRGGASAITGANAPGGIFNYLSKTGLTDPGTIFRTRLGSEGGEFGNPYYRVDFYNGGELADDLYYAVGGFYRDSTGPRDPGYSMNHGGQLRANIVYEYNNGQILFSYKKLDDHNLWDEFLPVSGLDSAKPIGDFDYNSSVNPPRVPHAFPALSTSNYVPGTLNDSDYWDPAEGINSTSDTFSVNWDHEFRNGWSVSNKFKHSKNQSDWNSGAAIFAMSLDVPGIYGPAPFGNGILAVGVTDEAGFQPYDGVLSFSDSSGNVLAQVEAKNGQYTVLSSSLPDAPELPNAILVQTAFAPNTGANESINQFTITKEFEDMSFSFGVFYSMSDLHWRSAEGGTGLSTFSPEREMLNITIERLDGTVQEVTSPDGFAGAGRIGAFQNFASNAEQEQLSFFFGHSWEISDNWSVNWGIRSEKIEVEGENQVASQYTDESGGLDGNPNTLYDNTIQSLGYPVKFKRDFDYTAFSAAVTYSWSENQSTYFRYANSKKAPSVAAFVDPGAGVNDGQYIPQGVKQYEVGHTIRGEDYSLTATPFMTELTDIGGFGSPVQFTEVDGTTYVAPSLLSTIETVGIEFDGHYNVTSALDLRLSATIQESTSKNNAVWRANDPGRADDTILTFPDADAANTPKTQGALTATYNAESWSVYGTLRHMGDRPANANNSFDLKSYETIDLGASYYVNENLSVNVNINNLLNERGVLSWQGAGDFNGLDRSFSPVDGLWSVVHQQPRSIFLTITYAMD</sequence>
<proteinExistence type="inferred from homology"/>
<dbReference type="Pfam" id="PF00593">
    <property type="entry name" value="TonB_dep_Rec_b-barrel"/>
    <property type="match status" value="1"/>
</dbReference>
<evidence type="ECO:0000259" key="15">
    <source>
        <dbReference type="Pfam" id="PF00593"/>
    </source>
</evidence>
<dbReference type="InterPro" id="IPR037066">
    <property type="entry name" value="Plug_dom_sf"/>
</dbReference>
<accession>A0A358E3N4</accession>
<keyword evidence="11 12" id="KW-0998">Cell outer membrane</keyword>
<feature type="domain" description="TonB-dependent receptor-like beta-barrel" evidence="15">
    <location>
        <begin position="314"/>
        <end position="872"/>
    </location>
</feature>
<dbReference type="PANTHER" id="PTHR32552">
    <property type="entry name" value="FERRICHROME IRON RECEPTOR-RELATED"/>
    <property type="match status" value="1"/>
</dbReference>
<feature type="transmembrane region" description="Helical" evidence="14">
    <location>
        <begin position="12"/>
        <end position="29"/>
    </location>
</feature>
<dbReference type="Gene3D" id="2.40.170.20">
    <property type="entry name" value="TonB-dependent receptor, beta-barrel domain"/>
    <property type="match status" value="1"/>
</dbReference>
<evidence type="ECO:0000256" key="6">
    <source>
        <dbReference type="ARBA" id="ARBA00022729"/>
    </source>
</evidence>
<dbReference type="GO" id="GO:0009279">
    <property type="term" value="C:cell outer membrane"/>
    <property type="evidence" value="ECO:0007669"/>
    <property type="project" value="UniProtKB-SubCell"/>
</dbReference>
<keyword evidence="6" id="KW-0732">Signal</keyword>
<reference evidence="17 18" key="1">
    <citation type="journal article" date="2018" name="Nat. Biotechnol.">
        <title>A standardized bacterial taxonomy based on genome phylogeny substantially revises the tree of life.</title>
        <authorList>
            <person name="Parks D.H."/>
            <person name="Chuvochina M."/>
            <person name="Waite D.W."/>
            <person name="Rinke C."/>
            <person name="Skarshewski A."/>
            <person name="Chaumeil P.A."/>
            <person name="Hugenholtz P."/>
        </authorList>
    </citation>
    <scope>NUCLEOTIDE SEQUENCE [LARGE SCALE GENOMIC DNA]</scope>
    <source>
        <strain evidence="17">UBA11621</strain>
    </source>
</reference>
<name>A0A358E3N4_9ALTE</name>
<evidence type="ECO:0000313" key="17">
    <source>
        <dbReference type="EMBL" id="HBU53144.1"/>
    </source>
</evidence>
<dbReference type="InterPro" id="IPR000531">
    <property type="entry name" value="Beta-barrel_TonB"/>
</dbReference>
<dbReference type="SUPFAM" id="SSF56935">
    <property type="entry name" value="Porins"/>
    <property type="match status" value="1"/>
</dbReference>